<dbReference type="EMBL" id="QQOH01000004">
    <property type="protein sequence ID" value="RDE18852.1"/>
    <property type="molecule type" value="Genomic_DNA"/>
</dbReference>
<feature type="transmembrane region" description="Helical" evidence="1">
    <location>
        <begin position="7"/>
        <end position="29"/>
    </location>
</feature>
<proteinExistence type="predicted"/>
<evidence type="ECO:0000313" key="3">
    <source>
        <dbReference type="EMBL" id="RDE18852.1"/>
    </source>
</evidence>
<accession>A0A369WAL4</accession>
<reference evidence="3 4" key="1">
    <citation type="submission" date="2018-07" db="EMBL/GenBank/DDBJ databases">
        <title>Motiliproteus coralliicola sp. nov., a bacterium isolated from Coral.</title>
        <authorList>
            <person name="Wang G."/>
        </authorList>
    </citation>
    <scope>NUCLEOTIDE SEQUENCE [LARGE SCALE GENOMIC DNA]</scope>
    <source>
        <strain evidence="3 4">C34</strain>
    </source>
</reference>
<keyword evidence="1" id="KW-0812">Transmembrane</keyword>
<protein>
    <submittedName>
        <fullName evidence="3">ATP-binding protein</fullName>
    </submittedName>
</protein>
<dbReference type="OrthoDB" id="9807853at2"/>
<evidence type="ECO:0000313" key="4">
    <source>
        <dbReference type="Proteomes" id="UP000253769"/>
    </source>
</evidence>
<dbReference type="Pfam" id="PF04326">
    <property type="entry name" value="SLFN_AlbA_2"/>
    <property type="match status" value="1"/>
</dbReference>
<keyword evidence="3" id="KW-0067">ATP-binding</keyword>
<evidence type="ECO:0000256" key="1">
    <source>
        <dbReference type="SAM" id="Phobius"/>
    </source>
</evidence>
<dbReference type="Gene3D" id="3.30.950.30">
    <property type="entry name" value="Schlafen, AAA domain"/>
    <property type="match status" value="1"/>
</dbReference>
<keyword evidence="1" id="KW-0472">Membrane</keyword>
<keyword evidence="1" id="KW-1133">Transmembrane helix</keyword>
<keyword evidence="4" id="KW-1185">Reference proteome</keyword>
<name>A0A369WAL4_9GAMM</name>
<organism evidence="3 4">
    <name type="scientific">Motiliproteus coralliicola</name>
    <dbReference type="NCBI Taxonomy" id="2283196"/>
    <lineage>
        <taxon>Bacteria</taxon>
        <taxon>Pseudomonadati</taxon>
        <taxon>Pseudomonadota</taxon>
        <taxon>Gammaproteobacteria</taxon>
        <taxon>Oceanospirillales</taxon>
        <taxon>Oceanospirillaceae</taxon>
        <taxon>Motiliproteus</taxon>
    </lineage>
</organism>
<dbReference type="InterPro" id="IPR038461">
    <property type="entry name" value="Schlafen_AlbA_2_dom_sf"/>
</dbReference>
<sequence length="261" mass="29190">MLHLRPLLILYFCAALIGASVGVFILFPVNELVFYHEFKLTHSSGFAFAGDQLVSALAGEAPLKTLFYSLVGALLGLASAFVYLRFHRQVAQVQQLSRALANDIERLISQGESAELEFKSSMRWDYQKNSANKELEFVILKSIAGFLNGRGGTLLIGVDDDANVLGLEKDFDTLRRKDADGFEQFVMTAITNQLGTEMCQYCNVIFHNIRGETVCRLVIGPSPKPVYLKKSGNTKFYLRSGGGTRELNIQEVMEYAQNRWK</sequence>
<feature type="domain" description="Schlafen AlbA-2" evidence="2">
    <location>
        <begin position="112"/>
        <end position="248"/>
    </location>
</feature>
<dbReference type="GO" id="GO:0005524">
    <property type="term" value="F:ATP binding"/>
    <property type="evidence" value="ECO:0007669"/>
    <property type="project" value="UniProtKB-KW"/>
</dbReference>
<dbReference type="InterPro" id="IPR007421">
    <property type="entry name" value="Schlafen_AlbA_2_dom"/>
</dbReference>
<dbReference type="PANTHER" id="PTHR30595">
    <property type="entry name" value="GLPR-RELATED TRANSCRIPTIONAL REPRESSOR"/>
    <property type="match status" value="1"/>
</dbReference>
<dbReference type="AlphaFoldDB" id="A0A369WAL4"/>
<dbReference type="RefSeq" id="WP_114696467.1">
    <property type="nucleotide sequence ID" value="NZ_QQOH01000004.1"/>
</dbReference>
<keyword evidence="3" id="KW-0547">Nucleotide-binding</keyword>
<evidence type="ECO:0000259" key="2">
    <source>
        <dbReference type="Pfam" id="PF04326"/>
    </source>
</evidence>
<comment type="caution">
    <text evidence="3">The sequence shown here is derived from an EMBL/GenBank/DDBJ whole genome shotgun (WGS) entry which is preliminary data.</text>
</comment>
<dbReference type="Proteomes" id="UP000253769">
    <property type="component" value="Unassembled WGS sequence"/>
</dbReference>
<feature type="transmembrane region" description="Helical" evidence="1">
    <location>
        <begin position="66"/>
        <end position="86"/>
    </location>
</feature>
<dbReference type="PANTHER" id="PTHR30595:SF6">
    <property type="entry name" value="SCHLAFEN ALBA-2 DOMAIN-CONTAINING PROTEIN"/>
    <property type="match status" value="1"/>
</dbReference>
<gene>
    <name evidence="3" type="ORF">DV711_14635</name>
</gene>